<evidence type="ECO:0000256" key="6">
    <source>
        <dbReference type="ARBA" id="ARBA00022692"/>
    </source>
</evidence>
<dbReference type="InterPro" id="IPR051173">
    <property type="entry name" value="Ca_channel_alpha-2/delta"/>
</dbReference>
<dbReference type="InterPro" id="IPR013680">
    <property type="entry name" value="VDCC_a2/dsu"/>
</dbReference>
<reference evidence="19 20" key="1">
    <citation type="journal article" date="2009" name="Science">
        <title>Genome sequence, comparative analysis, and population genetics of the domestic horse.</title>
        <authorList>
            <consortium name="Broad Institute Genome Sequencing Platform"/>
            <consortium name="Broad Institute Whole Genome Assembly Team"/>
            <person name="Wade C.M."/>
            <person name="Giulotto E."/>
            <person name="Sigurdsson S."/>
            <person name="Zoli M."/>
            <person name="Gnerre S."/>
            <person name="Imsland F."/>
            <person name="Lear T.L."/>
            <person name="Adelson D.L."/>
            <person name="Bailey E."/>
            <person name="Bellone R.R."/>
            <person name="Bloecker H."/>
            <person name="Distl O."/>
            <person name="Edgar R.C."/>
            <person name="Garber M."/>
            <person name="Leeb T."/>
            <person name="Mauceli E."/>
            <person name="MacLeod J.N."/>
            <person name="Penedo M.C.T."/>
            <person name="Raison J.M."/>
            <person name="Sharpe T."/>
            <person name="Vogel J."/>
            <person name="Andersson L."/>
            <person name="Antczak D.F."/>
            <person name="Biagi T."/>
            <person name="Binns M.M."/>
            <person name="Chowdhary B.P."/>
            <person name="Coleman S.J."/>
            <person name="Della Valle G."/>
            <person name="Fryc S."/>
            <person name="Guerin G."/>
            <person name="Hasegawa T."/>
            <person name="Hill E.W."/>
            <person name="Jurka J."/>
            <person name="Kiialainen A."/>
            <person name="Lindgren G."/>
            <person name="Liu J."/>
            <person name="Magnani E."/>
            <person name="Mickelson J.R."/>
            <person name="Murray J."/>
            <person name="Nergadze S.G."/>
            <person name="Onofrio R."/>
            <person name="Pedroni S."/>
            <person name="Piras M.F."/>
            <person name="Raudsepp T."/>
            <person name="Rocchi M."/>
            <person name="Roeed K.H."/>
            <person name="Ryder O.A."/>
            <person name="Searle S."/>
            <person name="Skow L."/>
            <person name="Swinburne J.E."/>
            <person name="Syvaenen A.C."/>
            <person name="Tozaki T."/>
            <person name="Valberg S.J."/>
            <person name="Vaudin M."/>
            <person name="White J.R."/>
            <person name="Zody M.C."/>
            <person name="Lander E.S."/>
            <person name="Lindblad-Toh K."/>
        </authorList>
    </citation>
    <scope>NUCLEOTIDE SEQUENCE [LARGE SCALE GENOMIC DNA]</scope>
    <source>
        <strain evidence="19 20">Thoroughbred</strain>
    </source>
</reference>
<dbReference type="SMART" id="SM00327">
    <property type="entry name" value="VWA"/>
    <property type="match status" value="1"/>
</dbReference>
<feature type="domain" description="VWFA" evidence="18">
    <location>
        <begin position="253"/>
        <end position="430"/>
    </location>
</feature>
<protein>
    <submittedName>
        <fullName evidence="19">Calcium voltage-gated channel auxiliary subunit alpha2delta 1</fullName>
    </submittedName>
</protein>
<keyword evidence="3" id="KW-0813">Transport</keyword>
<dbReference type="FunFam" id="3.40.50.410:FF:000006">
    <property type="entry name" value="voltage-dependent calcium channel subunit alpha-2/delta-1 isoform X1"/>
    <property type="match status" value="1"/>
</dbReference>
<keyword evidence="13" id="KW-0472">Membrane</keyword>
<keyword evidence="8 17" id="KW-0732">Signal</keyword>
<name>A0A9L0S7J3_HORSE</name>
<dbReference type="Proteomes" id="UP000002281">
    <property type="component" value="Chromosome 4"/>
</dbReference>
<evidence type="ECO:0000259" key="18">
    <source>
        <dbReference type="PROSITE" id="PS50234"/>
    </source>
</evidence>
<keyword evidence="11" id="KW-1133">Transmembrane helix</keyword>
<keyword evidence="7" id="KW-0479">Metal-binding</keyword>
<evidence type="ECO:0000256" key="7">
    <source>
        <dbReference type="ARBA" id="ARBA00022723"/>
    </source>
</evidence>
<evidence type="ECO:0000256" key="3">
    <source>
        <dbReference type="ARBA" id="ARBA00022448"/>
    </source>
</evidence>
<dbReference type="GO" id="GO:0005262">
    <property type="term" value="F:calcium channel activity"/>
    <property type="evidence" value="ECO:0007669"/>
    <property type="project" value="UniProtKB-KW"/>
</dbReference>
<reference evidence="19" key="3">
    <citation type="submission" date="2025-09" db="UniProtKB">
        <authorList>
            <consortium name="Ensembl"/>
        </authorList>
    </citation>
    <scope>IDENTIFICATION</scope>
    <source>
        <strain evidence="19">Thoroughbred</strain>
    </source>
</reference>
<dbReference type="Ensembl" id="ENSECAT00000117228.1">
    <property type="protein sequence ID" value="ENSECAP00000070123.1"/>
    <property type="gene ID" value="ENSECAG00000010809.4"/>
</dbReference>
<dbReference type="InterPro" id="IPR036465">
    <property type="entry name" value="vWFA_dom_sf"/>
</dbReference>
<accession>A0A9L0S7J3</accession>
<evidence type="ECO:0000256" key="12">
    <source>
        <dbReference type="ARBA" id="ARBA00023065"/>
    </source>
</evidence>
<feature type="chain" id="PRO_5040119535" evidence="17">
    <location>
        <begin position="25"/>
        <end position="1033"/>
    </location>
</feature>
<evidence type="ECO:0000256" key="2">
    <source>
        <dbReference type="ARBA" id="ARBA00007060"/>
    </source>
</evidence>
<evidence type="ECO:0000256" key="17">
    <source>
        <dbReference type="SAM" id="SignalP"/>
    </source>
</evidence>
<dbReference type="SUPFAM" id="SSF53300">
    <property type="entry name" value="vWA-like"/>
    <property type="match status" value="1"/>
</dbReference>
<keyword evidence="14" id="KW-1015">Disulfide bond</keyword>
<evidence type="ECO:0000256" key="10">
    <source>
        <dbReference type="ARBA" id="ARBA00022882"/>
    </source>
</evidence>
<comment type="subcellular location">
    <subcellularLocation>
        <location evidence="1">Membrane</location>
        <topology evidence="1">Single-pass type I membrane protein</topology>
    </subcellularLocation>
</comment>
<reference evidence="19" key="2">
    <citation type="submission" date="2025-08" db="UniProtKB">
        <authorList>
            <consortium name="Ensembl"/>
        </authorList>
    </citation>
    <scope>IDENTIFICATION</scope>
    <source>
        <strain evidence="19">Thoroughbred</strain>
    </source>
</reference>
<evidence type="ECO:0000256" key="16">
    <source>
        <dbReference type="ARBA" id="ARBA00023303"/>
    </source>
</evidence>
<keyword evidence="6" id="KW-0812">Transmembrane</keyword>
<dbReference type="Gene3D" id="3.40.50.410">
    <property type="entry name" value="von Willebrand factor, type A domain"/>
    <property type="match status" value="1"/>
</dbReference>
<keyword evidence="15" id="KW-0325">Glycoprotein</keyword>
<dbReference type="Pfam" id="PF00092">
    <property type="entry name" value="VWA"/>
    <property type="match status" value="1"/>
</dbReference>
<comment type="similarity">
    <text evidence="2">Belongs to the calcium channel subunit alpha-2/delta family.</text>
</comment>
<feature type="signal peptide" evidence="17">
    <location>
        <begin position="1"/>
        <end position="24"/>
    </location>
</feature>
<dbReference type="PROSITE" id="PS50234">
    <property type="entry name" value="VWFA"/>
    <property type="match status" value="1"/>
</dbReference>
<keyword evidence="20" id="KW-1185">Reference proteome</keyword>
<dbReference type="CDD" id="cd01463">
    <property type="entry name" value="vWA_VGCC_like"/>
    <property type="match status" value="1"/>
</dbReference>
<evidence type="ECO:0000256" key="9">
    <source>
        <dbReference type="ARBA" id="ARBA00022837"/>
    </source>
</evidence>
<evidence type="ECO:0000256" key="5">
    <source>
        <dbReference type="ARBA" id="ARBA00022673"/>
    </source>
</evidence>
<sequence>MAAGCLLALILTLFQSLLIGPSSEEPFPSAVTIKSWVDKMQEDLVTLAKTASGVNQLVDIYEKYQDLYTVEPNNARQLVEIAARDIEKLLSNRSKALVRLALEAEKVQAAHQWREDFASNEVVYYNAKDDLDPEKNDSEPGSQRIKPVFIDDTNFGRQISYQHAAVHIPTDIYEGSTIVLNELNWTSALDEVFKKNREEDPSLLWQVFGSATGLARYYPASPWVDNSRTPNKIDLYDVRRRPWYIQGAASPKDMLILVDVSGSVSGLTLKLIRTSVSEMLETLSDDDFVNVASFNSNAQDVSCFQHLVQANVRNKKVLKDAVNNITAKGITDYKKGFSFAFEQLLNYNVSRANCNKIIMLFTDGGEERAQEIFAKYNKDKKVRVFTFSVGQHNYDRGPIQWMACENKGYYYEIPSIGAIRINTQEYLDVLGRPMVLAGDKAKQVQWTNVYLDALELGLVITGTLPVFNITGQVENKTNLKNQLILGVMGVDVSLEDIKRLTPRFTLCPNGYYFAIDPNGYVLLHPNLQPKEPVTLDFLDAELENDIKVEIRNKMIDGESGEKTFRTLVKSQDERYIDKGNRTYTWTPVNGTDYRDYCNDLKISENNTEFLLNFNEFIDRKTPNNPSCNTNLINRVLLDAGFTNELVQNYWSKQKNIKGVKARFVVTDGGITRVYPKEAGENWQENPETYEDSFYKRSLDNDNYVFTAPYFNKSGPGAYESGIMVSKAVEIYIQGKLLKPAVVGIKIDVNSWIENFTKTSIRDPCAGPVCDCKRNSDVMDCVILDDGGFLLMANHDDYTNQIGRFFGEIDPSLMRHLVNISVYAFNKSYDYQSVCEPGATPKQGAGHRSAYVPSIADILQIGWWATAAAWSILQQLLLSLTFPRLLEAVEMEEDDFTASLSKQSCITEQTQYFFDNDSKSFSGVLDCGNCSRIFHVEKLMNTNLIFIMVESKGTCPCDTRLLIQAEQTSDGPDPCDMVKQPRYRKGPDVCFDNNVLEDYTDCGGVSGLNPSLSSILGIQFVLLWLLSGSRHCHL</sequence>
<keyword evidence="5" id="KW-0107">Calcium channel</keyword>
<evidence type="ECO:0000256" key="1">
    <source>
        <dbReference type="ARBA" id="ARBA00004479"/>
    </source>
</evidence>
<dbReference type="GO" id="GO:0046872">
    <property type="term" value="F:metal ion binding"/>
    <property type="evidence" value="ECO:0007669"/>
    <property type="project" value="UniProtKB-KW"/>
</dbReference>
<keyword evidence="9" id="KW-0106">Calcium</keyword>
<dbReference type="Gene3D" id="3.30.450.20">
    <property type="entry name" value="PAS domain"/>
    <property type="match status" value="1"/>
</dbReference>
<keyword evidence="4" id="KW-0109">Calcium transport</keyword>
<dbReference type="InterPro" id="IPR002035">
    <property type="entry name" value="VWF_A"/>
</dbReference>
<dbReference type="AlphaFoldDB" id="A0A9L0S7J3"/>
<dbReference type="GeneTree" id="ENSGT00940000155209"/>
<keyword evidence="12" id="KW-0406">Ion transport</keyword>
<evidence type="ECO:0000256" key="13">
    <source>
        <dbReference type="ARBA" id="ARBA00023136"/>
    </source>
</evidence>
<dbReference type="FunFam" id="3.30.450.20:FF:000014">
    <property type="entry name" value="voltage-dependent calcium channel subunit alpha-2/delta-1 isoform X1"/>
    <property type="match status" value="1"/>
</dbReference>
<dbReference type="Pfam" id="PF08399">
    <property type="entry name" value="VWA_N"/>
    <property type="match status" value="1"/>
</dbReference>
<evidence type="ECO:0000256" key="11">
    <source>
        <dbReference type="ARBA" id="ARBA00022989"/>
    </source>
</evidence>
<organism evidence="19 20">
    <name type="scientific">Equus caballus</name>
    <name type="common">Horse</name>
    <dbReference type="NCBI Taxonomy" id="9796"/>
    <lineage>
        <taxon>Eukaryota</taxon>
        <taxon>Metazoa</taxon>
        <taxon>Chordata</taxon>
        <taxon>Craniata</taxon>
        <taxon>Vertebrata</taxon>
        <taxon>Euteleostomi</taxon>
        <taxon>Mammalia</taxon>
        <taxon>Eutheria</taxon>
        <taxon>Laurasiatheria</taxon>
        <taxon>Perissodactyla</taxon>
        <taxon>Equidae</taxon>
        <taxon>Equus</taxon>
    </lineage>
</organism>
<keyword evidence="16" id="KW-0407">Ion channel</keyword>
<dbReference type="InterPro" id="IPR013608">
    <property type="entry name" value="VWA_N"/>
</dbReference>
<keyword evidence="10" id="KW-0851">Voltage-gated channel</keyword>
<dbReference type="PANTHER" id="PTHR10166:SF6">
    <property type="entry name" value="VOLTAGE-DEPENDENT CALCIUM CHANNEL SUBUNIT ALPHA-2_DELTA-1"/>
    <property type="match status" value="1"/>
</dbReference>
<dbReference type="GO" id="GO:0034702">
    <property type="term" value="C:monoatomic ion channel complex"/>
    <property type="evidence" value="ECO:0007669"/>
    <property type="project" value="UniProtKB-KW"/>
</dbReference>
<gene>
    <name evidence="19" type="primary">CACNA2D1</name>
</gene>
<evidence type="ECO:0000256" key="14">
    <source>
        <dbReference type="ARBA" id="ARBA00023157"/>
    </source>
</evidence>
<evidence type="ECO:0000313" key="20">
    <source>
        <dbReference type="Proteomes" id="UP000002281"/>
    </source>
</evidence>
<evidence type="ECO:0000256" key="4">
    <source>
        <dbReference type="ARBA" id="ARBA00022568"/>
    </source>
</evidence>
<evidence type="ECO:0000256" key="8">
    <source>
        <dbReference type="ARBA" id="ARBA00022729"/>
    </source>
</evidence>
<proteinExistence type="inferred from homology"/>
<dbReference type="PANTHER" id="PTHR10166">
    <property type="entry name" value="VOLTAGE-DEPENDENT CALCIUM CHANNEL SUBUNIT ALPHA-2/DELTA-RELATED"/>
    <property type="match status" value="1"/>
</dbReference>
<evidence type="ECO:0000313" key="19">
    <source>
        <dbReference type="Ensembl" id="ENSECAP00000070123.1"/>
    </source>
</evidence>
<evidence type="ECO:0000256" key="15">
    <source>
        <dbReference type="ARBA" id="ARBA00023180"/>
    </source>
</evidence>
<dbReference type="Pfam" id="PF08473">
    <property type="entry name" value="VGCC_alpha2"/>
    <property type="match status" value="1"/>
</dbReference>